<feature type="transmembrane region" description="Helical" evidence="9">
    <location>
        <begin position="1171"/>
        <end position="1192"/>
    </location>
</feature>
<feature type="domain" description="Guanylate cyclase" evidence="11">
    <location>
        <begin position="2304"/>
        <end position="2435"/>
    </location>
</feature>
<dbReference type="GO" id="GO:0000166">
    <property type="term" value="F:nucleotide binding"/>
    <property type="evidence" value="ECO:0007669"/>
    <property type="project" value="UniProtKB-KW"/>
</dbReference>
<feature type="transmembrane region" description="Helical" evidence="9">
    <location>
        <begin position="1075"/>
        <end position="1100"/>
    </location>
</feature>
<dbReference type="PROSITE" id="PS50112">
    <property type="entry name" value="PAS"/>
    <property type="match status" value="1"/>
</dbReference>
<dbReference type="PROSITE" id="PS50125">
    <property type="entry name" value="GUANYLATE_CYCLASE_2"/>
    <property type="match status" value="1"/>
</dbReference>
<gene>
    <name evidence="12" type="ORF">NAEGRDRAFT_57331</name>
</gene>
<dbReference type="InterPro" id="IPR050401">
    <property type="entry name" value="Cyclic_nucleotide_synthase"/>
</dbReference>
<dbReference type="eggNOG" id="KOG1023">
    <property type="taxonomic scope" value="Eukaryota"/>
</dbReference>
<evidence type="ECO:0000256" key="2">
    <source>
        <dbReference type="ARBA" id="ARBA00022692"/>
    </source>
</evidence>
<dbReference type="PANTHER" id="PTHR11920:SF335">
    <property type="entry name" value="GUANYLATE CYCLASE"/>
    <property type="match status" value="1"/>
</dbReference>
<proteinExistence type="inferred from homology"/>
<feature type="transmembrane region" description="Helical" evidence="9">
    <location>
        <begin position="1860"/>
        <end position="1882"/>
    </location>
</feature>
<dbReference type="SMART" id="SM00091">
    <property type="entry name" value="PAS"/>
    <property type="match status" value="1"/>
</dbReference>
<dbReference type="GO" id="GO:0004383">
    <property type="term" value="F:guanylate cyclase activity"/>
    <property type="evidence" value="ECO:0007669"/>
    <property type="project" value="TreeGrafter"/>
</dbReference>
<dbReference type="KEGG" id="ngr:NAEGRDRAFT_57331"/>
<dbReference type="InParanoid" id="D2V6Y3"/>
<dbReference type="NCBIfam" id="TIGR00229">
    <property type="entry name" value="sensory_box"/>
    <property type="match status" value="1"/>
</dbReference>
<dbReference type="CDD" id="cd07302">
    <property type="entry name" value="CHD"/>
    <property type="match status" value="1"/>
</dbReference>
<dbReference type="InterPro" id="IPR029787">
    <property type="entry name" value="Nucleotide_cyclase"/>
</dbReference>
<dbReference type="RefSeq" id="XP_002680273.1">
    <property type="nucleotide sequence ID" value="XM_002680227.1"/>
</dbReference>
<dbReference type="SUPFAM" id="SSF55785">
    <property type="entry name" value="PYP-like sensor domain (PAS domain)"/>
    <property type="match status" value="1"/>
</dbReference>
<evidence type="ECO:0000259" key="10">
    <source>
        <dbReference type="PROSITE" id="PS50112"/>
    </source>
</evidence>
<evidence type="ECO:0000313" key="12">
    <source>
        <dbReference type="EMBL" id="EFC47529.1"/>
    </source>
</evidence>
<feature type="region of interest" description="Disordered" evidence="8">
    <location>
        <begin position="613"/>
        <end position="635"/>
    </location>
</feature>
<feature type="domain" description="PAS" evidence="10">
    <location>
        <begin position="2137"/>
        <end position="2207"/>
    </location>
</feature>
<evidence type="ECO:0000313" key="13">
    <source>
        <dbReference type="Proteomes" id="UP000006671"/>
    </source>
</evidence>
<dbReference type="VEuPathDB" id="AmoebaDB:NAEGRDRAFT_57331"/>
<dbReference type="InterPro" id="IPR000014">
    <property type="entry name" value="PAS"/>
</dbReference>
<evidence type="ECO:0000256" key="8">
    <source>
        <dbReference type="SAM" id="MobiDB-lite"/>
    </source>
</evidence>
<keyword evidence="13" id="KW-1185">Reference proteome</keyword>
<dbReference type="Gene3D" id="1.25.40.20">
    <property type="entry name" value="Ankyrin repeat-containing domain"/>
    <property type="match status" value="1"/>
</dbReference>
<evidence type="ECO:0000256" key="5">
    <source>
        <dbReference type="ARBA" id="ARBA00023136"/>
    </source>
</evidence>
<dbReference type="EMBL" id="GG738854">
    <property type="protein sequence ID" value="EFC47529.1"/>
    <property type="molecule type" value="Genomic_DNA"/>
</dbReference>
<dbReference type="SUPFAM" id="SSF48403">
    <property type="entry name" value="Ankyrin repeat"/>
    <property type="match status" value="1"/>
</dbReference>
<feature type="transmembrane region" description="Helical" evidence="9">
    <location>
        <begin position="468"/>
        <end position="487"/>
    </location>
</feature>
<feature type="transmembrane region" description="Helical" evidence="9">
    <location>
        <begin position="928"/>
        <end position="946"/>
    </location>
</feature>
<keyword evidence="5 9" id="KW-0472">Membrane</keyword>
<feature type="transmembrane region" description="Helical" evidence="9">
    <location>
        <begin position="1204"/>
        <end position="1227"/>
    </location>
</feature>
<dbReference type="InterPro" id="IPR057352">
    <property type="entry name" value="TPR_TmcB/C"/>
</dbReference>
<keyword evidence="3" id="KW-0547">Nucleotide-binding</keyword>
<dbReference type="GO" id="GO:0004016">
    <property type="term" value="F:adenylate cyclase activity"/>
    <property type="evidence" value="ECO:0007669"/>
    <property type="project" value="TreeGrafter"/>
</dbReference>
<accession>D2V6Y3</accession>
<feature type="compositionally biased region" description="Low complexity" evidence="8">
    <location>
        <begin position="615"/>
        <end position="630"/>
    </location>
</feature>
<feature type="transmembrane region" description="Helical" evidence="9">
    <location>
        <begin position="1569"/>
        <end position="1590"/>
    </location>
</feature>
<dbReference type="Proteomes" id="UP000006671">
    <property type="component" value="Unassembled WGS sequence"/>
</dbReference>
<dbReference type="GO" id="GO:0035556">
    <property type="term" value="P:intracellular signal transduction"/>
    <property type="evidence" value="ECO:0007669"/>
    <property type="project" value="InterPro"/>
</dbReference>
<dbReference type="SUPFAM" id="SSF55073">
    <property type="entry name" value="Nucleotide cyclase"/>
    <property type="match status" value="1"/>
</dbReference>
<dbReference type="GeneID" id="8861720"/>
<dbReference type="Pfam" id="PF25474">
    <property type="entry name" value="TPR_TmcB"/>
    <property type="match status" value="1"/>
</dbReference>
<feature type="compositionally biased region" description="Polar residues" evidence="8">
    <location>
        <begin position="129"/>
        <end position="140"/>
    </location>
</feature>
<organism evidence="13">
    <name type="scientific">Naegleria gruberi</name>
    <name type="common">Amoeba</name>
    <dbReference type="NCBI Taxonomy" id="5762"/>
    <lineage>
        <taxon>Eukaryota</taxon>
        <taxon>Discoba</taxon>
        <taxon>Heterolobosea</taxon>
        <taxon>Tetramitia</taxon>
        <taxon>Eutetramitia</taxon>
        <taxon>Vahlkampfiidae</taxon>
        <taxon>Naegleria</taxon>
    </lineage>
</organism>
<evidence type="ECO:0000256" key="4">
    <source>
        <dbReference type="ARBA" id="ARBA00022989"/>
    </source>
</evidence>
<evidence type="ECO:0000256" key="9">
    <source>
        <dbReference type="SAM" id="Phobius"/>
    </source>
</evidence>
<feature type="region of interest" description="Disordered" evidence="8">
    <location>
        <begin position="1"/>
        <end position="39"/>
    </location>
</feature>
<dbReference type="InterPro" id="IPR035965">
    <property type="entry name" value="PAS-like_dom_sf"/>
</dbReference>
<keyword evidence="2 9" id="KW-0812">Transmembrane</keyword>
<feature type="transmembrane region" description="Helical" evidence="9">
    <location>
        <begin position="1785"/>
        <end position="1807"/>
    </location>
</feature>
<evidence type="ECO:0000256" key="3">
    <source>
        <dbReference type="ARBA" id="ARBA00022741"/>
    </source>
</evidence>
<evidence type="ECO:0000256" key="1">
    <source>
        <dbReference type="ARBA" id="ARBA00004370"/>
    </source>
</evidence>
<dbReference type="Pfam" id="PF13426">
    <property type="entry name" value="PAS_9"/>
    <property type="match status" value="1"/>
</dbReference>
<feature type="transmembrane region" description="Helical" evidence="9">
    <location>
        <begin position="2058"/>
        <end position="2078"/>
    </location>
</feature>
<dbReference type="GO" id="GO:0007168">
    <property type="term" value="P:receptor guanylyl cyclase signaling pathway"/>
    <property type="evidence" value="ECO:0007669"/>
    <property type="project" value="TreeGrafter"/>
</dbReference>
<evidence type="ECO:0000256" key="6">
    <source>
        <dbReference type="ARBA" id="ARBA00023239"/>
    </source>
</evidence>
<comment type="similarity">
    <text evidence="7">Belongs to the adenylyl cyclase class-4/guanylyl cyclase family.</text>
</comment>
<dbReference type="InterPro" id="IPR001054">
    <property type="entry name" value="A/G_cyclase"/>
</dbReference>
<dbReference type="PANTHER" id="PTHR11920">
    <property type="entry name" value="GUANYLYL CYCLASE"/>
    <property type="match status" value="1"/>
</dbReference>
<feature type="transmembrane region" description="Helical" evidence="9">
    <location>
        <begin position="1140"/>
        <end position="1159"/>
    </location>
</feature>
<dbReference type="Gene3D" id="3.30.450.20">
    <property type="entry name" value="PAS domain"/>
    <property type="match status" value="1"/>
</dbReference>
<sequence>MESNFNLPPSNKKEEKNQQENKEEKYSSAGGDNGKHYQEQQRIDVAVTSSSASALEGKEDGITRTVSSLNPSPCTNNYNNNTTTIIITDNNQNERGKLEMYIDTNNLRLPLSPSALSVSSSTSDGTPTKIPTSTNCSPSRPLSTILHNNNNNNNTNSALLSSSTWWRERLFPKELLPNSTLTSARASSSALNFNISLIDESTFDTLAPSSLSSSRLDAIHTSSEGEFSEETLLEHISKELCSNMREEELEQVSTPAVVDHILREMKFSKQKCSLVHLAAKHNRVELLQWFKRCCCDKKCSYKHIPISKLLNSDKSSSITDSSFSILESKRFSRNFGKNFNVAIRHFDSLDDDSSSQHSKQCLLKQQSLWFALDHYSATPLFYSCKHAQAMEASAFLLSQPSVSQKQLNHHHDQFGNLPITIGFRNGNFRLCDLLVLFGAKIDVTSGILAESLLHKVCRDGADLEVVKYLARFVLFIFIFNISSFIQFRNAPKVLLKRNQRDESALFACIRDLRMVLIPSSGGSFSSDISLFHNRKSSNGVSDTSFTLLHNILSYGSELFGRETFEKAVLMKNSFGMNILMTSILYNDMDAMKVICLGLSNYCKPGGARKVDLNTSQMSGDSTGSGSSSEGIAAVDDQIPSPRKRNSLRLRLHQRILSMDKRDSNKSILKTIVFDKDKQGKTILHLIIETAIQLEDNGASWDDLIDWFDGFQWLCLWLTEVFSQTLNVRTNGEWTADCGLCHFFEARDLQGYSPYGMVVSKQPNEEMNFLEKESTDDRVLFWPRVLEFIQTTIKKWAVSEKVKNTSENNLNGSRNNFRYAEVTGSRGFLNSESDSLDSLYADQEASNNGAAATTFIERSINFNESSTIQQSSSQQRENQHVSGSFIGSNTSSSSSSTNFSATMMKSIKEAIVSYIISMQYKPLRQGKKFMLLSVLYHLYIMWISIFLPTLGDYNWGEYANWIFKAVNYPVTLSLDLIPYGGIEALGAIVFAISALSVLVVIMAVASVHRTSKHIERVRLIVMVTGLVLSLLGPLFAFILTGFTDCEYKQKVYFESIDDKAYALSRYPEAECFGDNMYLYIISIIAVFGICLSILCTLISFSSSWKSDMVFKTVVHYPLSYLVISNILQMFIMYFIHDEFMYGRAILHLIISASWIPILFYELPFQYRYENSIYSGVGFARIGASIGSLISSLANSADNSGFGLGMFGLTFALIIISFIGGVIGMELYIRLSTHKIRSYMLSIVEKTLSVSGSLPSKFKERAKYILEKEATSIYSHFIETQQAGYLRIFIRFSIDQNSKNSSEAILTNTDLSLYFIKGASTQRSFNDSKTLLYSSMLIYFNYGDGNLGSMYAKGLLKILAKQKLNIPEVIMLTEFSKEIKDENSVNSSDLEQLLNKVESNIAELKSLHKAFWKEYLQDVIEVGTLESINNKCSQLMSQCETIFNNRLSRYKHNKNFLRAYAQFLNEIKFDKETAFEIFQDAAIVDEDEPSKKRVLAKSNLFTEYGKQHSETNLGFSLDGLKASNQKSMDIETIHEDQMLDGVENDPLAKREFIFKSALSQPQQGGYHMGSVILFCFISFSFVLLALVLNVYYSVEVLSNVKFVQQVCEPTVSSYAILKQIRNNQILLQAKNQGLDVDETDIMGILKDETNENITSIQSVWKERLNFYVEHIEHVKKMSQGKIVGKFTPEMYEDYNSETNEIFVPVIQTKNQNSFIEVIKKNVSLSEISSLLIDIVENYPSGGYNETLKEYDFMLVFLNRETFTNAFVKTCFSFLERCELDSKNFNNYYLYFYVSVLSFYILYTAIYILYVRIEFSFITRTIRLMERSISKDIVGKIYQDLAKKVEENASLGFLKSIISQPKVFSVFCIACLAFLTILASSMMFVELRINSDLGYSTMLSVHKTAENLVLVQSIGYKLNEIFFSTLSPSLYNDPILINGTLLDYYRVEVRYNVTDLRRSFNELIYGKLGGNSAILGMIPRIDQIITGTDCSSGNCTSLENSLDEFTIGSSKFNEDLLKGTFTEEELVLKNAVVDELSHHLSVDFLEFLALFTIARSIPSTAIALIFSILGFLTIVIFYWLLVRVFQIHWNDVFHLRSMLNYVDYDYLDSYDSLRNFILYHQLPSRNLFKKKNKIASAEGDESKVKNILNAAVDGAILCNSTCDIEIFNPAAQRMFGCKQSDTLGTPIFTLFDKESRTELERVISELIKNAKSTTSSESLGETVELDCVRKNLTKFPAKINLFSTLFDGKPVVTCFIKDATSEKKQNALLAEEKKKSENLLRSILPESVANRLKSGETFIAEKFADITCFFSDMVGFTQMSSTLNPTQLVGMLNNIVNGFDALTDKYSLEKIKTIGDAYFCVGGIGNTQSDHPERILRFSMDIFLVVRNYNEENGKEFGHQINIRVGVNTGSAVAGVIGTKKFAYDLWGDTINTASRMESTSIAGRIQISRSTYERVYDMGLEFEERSVEAKGKGLCLTYLVKSHHHAQAIVSDNEIIDSDLEVSLTTKPEDAKAEI</sequence>
<name>D2V6Y3_NAEGR</name>
<feature type="region of interest" description="Disordered" evidence="8">
    <location>
        <begin position="118"/>
        <end position="140"/>
    </location>
</feature>
<dbReference type="GO" id="GO:0005886">
    <property type="term" value="C:plasma membrane"/>
    <property type="evidence" value="ECO:0007669"/>
    <property type="project" value="TreeGrafter"/>
</dbReference>
<comment type="subcellular location">
    <subcellularLocation>
        <location evidence="1">Membrane</location>
    </subcellularLocation>
</comment>
<dbReference type="PROSITE" id="PS00452">
    <property type="entry name" value="GUANYLATE_CYCLASE_1"/>
    <property type="match status" value="1"/>
</dbReference>
<dbReference type="Pfam" id="PF00211">
    <property type="entry name" value="Guanylate_cyc"/>
    <property type="match status" value="1"/>
</dbReference>
<dbReference type="GO" id="GO:0001653">
    <property type="term" value="F:peptide receptor activity"/>
    <property type="evidence" value="ECO:0007669"/>
    <property type="project" value="TreeGrafter"/>
</dbReference>
<dbReference type="InterPro" id="IPR036770">
    <property type="entry name" value="Ankyrin_rpt-contain_sf"/>
</dbReference>
<dbReference type="SMART" id="SM00044">
    <property type="entry name" value="CYCc"/>
    <property type="match status" value="1"/>
</dbReference>
<dbReference type="CDD" id="cd00130">
    <property type="entry name" value="PAS"/>
    <property type="match status" value="1"/>
</dbReference>
<dbReference type="InterPro" id="IPR018297">
    <property type="entry name" value="A/G_cyclase_CS"/>
</dbReference>
<dbReference type="Gene3D" id="3.30.70.1230">
    <property type="entry name" value="Nucleotide cyclase"/>
    <property type="match status" value="1"/>
</dbReference>
<evidence type="ECO:0000259" key="11">
    <source>
        <dbReference type="PROSITE" id="PS50125"/>
    </source>
</evidence>
<keyword evidence="4 9" id="KW-1133">Transmembrane helix</keyword>
<feature type="compositionally biased region" description="Basic and acidic residues" evidence="8">
    <location>
        <begin position="11"/>
        <end position="26"/>
    </location>
</feature>
<protein>
    <submittedName>
        <fullName evidence="12">Adenylate cyclase</fullName>
    </submittedName>
</protein>
<keyword evidence="6 7" id="KW-0456">Lyase</keyword>
<feature type="transmembrane region" description="Helical" evidence="9">
    <location>
        <begin position="1112"/>
        <end position="1134"/>
    </location>
</feature>
<evidence type="ECO:0000256" key="7">
    <source>
        <dbReference type="RuleBase" id="RU000405"/>
    </source>
</evidence>
<feature type="transmembrane region" description="Helical" evidence="9">
    <location>
        <begin position="1018"/>
        <end position="1041"/>
    </location>
</feature>
<feature type="transmembrane region" description="Helical" evidence="9">
    <location>
        <begin position="983"/>
        <end position="1006"/>
    </location>
</feature>
<feature type="compositionally biased region" description="Low complexity" evidence="8">
    <location>
        <begin position="118"/>
        <end position="128"/>
    </location>
</feature>
<reference evidence="12 13" key="1">
    <citation type="journal article" date="2010" name="Cell">
        <title>The genome of Naegleria gruberi illuminates early eukaryotic versatility.</title>
        <authorList>
            <person name="Fritz-Laylin L.K."/>
            <person name="Prochnik S.E."/>
            <person name="Ginger M.L."/>
            <person name="Dacks J.B."/>
            <person name="Carpenter M.L."/>
            <person name="Field M.C."/>
            <person name="Kuo A."/>
            <person name="Paredez A."/>
            <person name="Chapman J."/>
            <person name="Pham J."/>
            <person name="Shu S."/>
            <person name="Neupane R."/>
            <person name="Cipriano M."/>
            <person name="Mancuso J."/>
            <person name="Tu H."/>
            <person name="Salamov A."/>
            <person name="Lindquist E."/>
            <person name="Shapiro H."/>
            <person name="Lucas S."/>
            <person name="Grigoriev I.V."/>
            <person name="Cande W.Z."/>
            <person name="Fulton C."/>
            <person name="Rokhsar D.S."/>
            <person name="Dawson S.C."/>
        </authorList>
    </citation>
    <scope>NUCLEOTIDE SEQUENCE [LARGE SCALE GENOMIC DNA]</scope>
    <source>
        <strain evidence="12 13">NEG-M</strain>
    </source>
</reference>